<accession>A0AAD9GD43</accession>
<reference evidence="3" key="2">
    <citation type="submission" date="2021-05" db="EMBL/GenBank/DDBJ databases">
        <authorList>
            <person name="Pain A."/>
        </authorList>
    </citation>
    <scope>NUCLEOTIDE SEQUENCE</scope>
    <source>
        <strain evidence="3">1802A</strain>
    </source>
</reference>
<evidence type="ECO:0000313" key="4">
    <source>
        <dbReference type="Proteomes" id="UP001195914"/>
    </source>
</evidence>
<feature type="coiled-coil region" evidence="1">
    <location>
        <begin position="63"/>
        <end position="90"/>
    </location>
</feature>
<gene>
    <name evidence="3" type="ORF">X943_002048</name>
</gene>
<name>A0AAD9GD43_BABDI</name>
<proteinExistence type="predicted"/>
<organism evidence="3 4">
    <name type="scientific">Babesia divergens</name>
    <dbReference type="NCBI Taxonomy" id="32595"/>
    <lineage>
        <taxon>Eukaryota</taxon>
        <taxon>Sar</taxon>
        <taxon>Alveolata</taxon>
        <taxon>Apicomplexa</taxon>
        <taxon>Aconoidasida</taxon>
        <taxon>Piroplasmida</taxon>
        <taxon>Babesiidae</taxon>
        <taxon>Babesia</taxon>
    </lineage>
</organism>
<keyword evidence="4" id="KW-1185">Reference proteome</keyword>
<reference evidence="3" key="1">
    <citation type="journal article" date="2014" name="Nucleic Acids Res.">
        <title>The evolutionary dynamics of variant antigen genes in Babesia reveal a history of genomic innovation underlying host-parasite interaction.</title>
        <authorList>
            <person name="Jackson A.P."/>
            <person name="Otto T.D."/>
            <person name="Darby A."/>
            <person name="Ramaprasad A."/>
            <person name="Xia D."/>
            <person name="Echaide I.E."/>
            <person name="Farber M."/>
            <person name="Gahlot S."/>
            <person name="Gamble J."/>
            <person name="Gupta D."/>
            <person name="Gupta Y."/>
            <person name="Jackson L."/>
            <person name="Malandrin L."/>
            <person name="Malas T.B."/>
            <person name="Moussa E."/>
            <person name="Nair M."/>
            <person name="Reid A.J."/>
            <person name="Sanders M."/>
            <person name="Sharma J."/>
            <person name="Tracey A."/>
            <person name="Quail M.A."/>
            <person name="Weir W."/>
            <person name="Wastling J.M."/>
            <person name="Hall N."/>
            <person name="Willadsen P."/>
            <person name="Lingelbach K."/>
            <person name="Shiels B."/>
            <person name="Tait A."/>
            <person name="Berriman M."/>
            <person name="Allred D.R."/>
            <person name="Pain A."/>
        </authorList>
    </citation>
    <scope>NUCLEOTIDE SEQUENCE</scope>
    <source>
        <strain evidence="3">1802A</strain>
    </source>
</reference>
<dbReference type="AlphaFoldDB" id="A0AAD9GD43"/>
<dbReference type="EMBL" id="JAHBMH010000044">
    <property type="protein sequence ID" value="KAK1936205.1"/>
    <property type="molecule type" value="Genomic_DNA"/>
</dbReference>
<evidence type="ECO:0000256" key="2">
    <source>
        <dbReference type="SAM" id="MobiDB-lite"/>
    </source>
</evidence>
<dbReference type="Proteomes" id="UP001195914">
    <property type="component" value="Unassembled WGS sequence"/>
</dbReference>
<feature type="region of interest" description="Disordered" evidence="2">
    <location>
        <begin position="1"/>
        <end position="25"/>
    </location>
</feature>
<comment type="caution">
    <text evidence="3">The sequence shown here is derived from an EMBL/GenBank/DDBJ whole genome shotgun (WGS) entry which is preliminary data.</text>
</comment>
<evidence type="ECO:0000313" key="3">
    <source>
        <dbReference type="EMBL" id="KAK1936205.1"/>
    </source>
</evidence>
<sequence length="108" mass="12507">MVDRKRRQLEPPSSHRFSQVSVKGGNDNDKGLLSLLFHGPVAPRHINFGLEDSNRGVLKEIQINEDENHLETMLNRLQENEQNQVDAIQEAFYLQNAQLDQMQHFITQ</sequence>
<protein>
    <submittedName>
        <fullName evidence="3">Uncharacterized protein</fullName>
    </submittedName>
</protein>
<evidence type="ECO:0000256" key="1">
    <source>
        <dbReference type="SAM" id="Coils"/>
    </source>
</evidence>
<keyword evidence="1" id="KW-0175">Coiled coil</keyword>